<dbReference type="Gene3D" id="2.60.40.680">
    <property type="match status" value="1"/>
</dbReference>
<dbReference type="InterPro" id="IPR049161">
    <property type="entry name" value="GH59_cat"/>
</dbReference>
<dbReference type="RefSeq" id="WP_236284298.1">
    <property type="nucleotide sequence ID" value="NZ_CAKMMW010000001.1"/>
</dbReference>
<dbReference type="PROSITE" id="PS00018">
    <property type="entry name" value="EF_HAND_1"/>
    <property type="match status" value="1"/>
</dbReference>
<comment type="similarity">
    <text evidence="1">Belongs to the glycosyl hydrolase 59 family.</text>
</comment>
<keyword evidence="3" id="KW-0746">Sphingolipid metabolism</keyword>
<keyword evidence="3" id="KW-0443">Lipid metabolism</keyword>
<keyword evidence="7" id="KW-0732">Signal</keyword>
<feature type="chain" id="PRO_5045122658" description="galactosylceramidase" evidence="7">
    <location>
        <begin position="31"/>
        <end position="1021"/>
    </location>
</feature>
<evidence type="ECO:0000256" key="5">
    <source>
        <dbReference type="ARBA" id="ARBA00033098"/>
    </source>
</evidence>
<evidence type="ECO:0000259" key="9">
    <source>
        <dbReference type="PROSITE" id="PS51766"/>
    </source>
</evidence>
<organism evidence="10 11">
    <name type="scientific">Paenibacillus allorhizoplanae</name>
    <dbReference type="NCBI Taxonomy" id="2905648"/>
    <lineage>
        <taxon>Bacteria</taxon>
        <taxon>Bacillati</taxon>
        <taxon>Bacillota</taxon>
        <taxon>Bacilli</taxon>
        <taxon>Bacillales</taxon>
        <taxon>Paenibacillaceae</taxon>
        <taxon>Paenibacillus</taxon>
    </lineage>
</organism>
<dbReference type="SUPFAM" id="SSF51445">
    <property type="entry name" value="(Trans)glycosidases"/>
    <property type="match status" value="1"/>
</dbReference>
<dbReference type="InterPro" id="IPR000421">
    <property type="entry name" value="FA58C"/>
</dbReference>
<feature type="region of interest" description="Disordered" evidence="6">
    <location>
        <begin position="672"/>
        <end position="692"/>
    </location>
</feature>
<feature type="domain" description="Dockerin" evidence="9">
    <location>
        <begin position="959"/>
        <end position="1021"/>
    </location>
</feature>
<evidence type="ECO:0000259" key="8">
    <source>
        <dbReference type="PROSITE" id="PS50022"/>
    </source>
</evidence>
<evidence type="ECO:0000313" key="10">
    <source>
        <dbReference type="EMBL" id="CAH1192928.1"/>
    </source>
</evidence>
<dbReference type="InterPro" id="IPR008965">
    <property type="entry name" value="CBM2/CBM3_carb-bd_dom_sf"/>
</dbReference>
<keyword evidence="11" id="KW-1185">Reference proteome</keyword>
<evidence type="ECO:0000256" key="1">
    <source>
        <dbReference type="ARBA" id="ARBA00005637"/>
    </source>
</evidence>
<dbReference type="PROSITE" id="PS50022">
    <property type="entry name" value="FA58C_3"/>
    <property type="match status" value="1"/>
</dbReference>
<dbReference type="Pfam" id="PF00754">
    <property type="entry name" value="F5_F8_type_C"/>
    <property type="match status" value="1"/>
</dbReference>
<evidence type="ECO:0000313" key="11">
    <source>
        <dbReference type="Proteomes" id="UP000838821"/>
    </source>
</evidence>
<dbReference type="InterPro" id="IPR018247">
    <property type="entry name" value="EF_Hand_1_Ca_BS"/>
</dbReference>
<evidence type="ECO:0000256" key="6">
    <source>
        <dbReference type="SAM" id="MobiDB-lite"/>
    </source>
</evidence>
<dbReference type="PANTHER" id="PTHR15172">
    <property type="entry name" value="GALACTOCEREBROSIDASE"/>
    <property type="match status" value="1"/>
</dbReference>
<dbReference type="SUPFAM" id="SSF49384">
    <property type="entry name" value="Carbohydrate-binding domain"/>
    <property type="match status" value="1"/>
</dbReference>
<dbReference type="Pfam" id="PF00963">
    <property type="entry name" value="Cohesin"/>
    <property type="match status" value="1"/>
</dbReference>
<dbReference type="Gene3D" id="2.60.120.560">
    <property type="entry name" value="Exo-inulinase, domain 1"/>
    <property type="match status" value="1"/>
</dbReference>
<evidence type="ECO:0000256" key="7">
    <source>
        <dbReference type="SAM" id="SignalP"/>
    </source>
</evidence>
<dbReference type="InterPro" id="IPR016134">
    <property type="entry name" value="Dockerin_dom"/>
</dbReference>
<dbReference type="EMBL" id="CAKMMW010000001">
    <property type="protein sequence ID" value="CAH1192928.1"/>
    <property type="molecule type" value="Genomic_DNA"/>
</dbReference>
<dbReference type="Gene3D" id="2.60.120.260">
    <property type="entry name" value="Galactose-binding domain-like"/>
    <property type="match status" value="1"/>
</dbReference>
<dbReference type="Proteomes" id="UP000838821">
    <property type="component" value="Unassembled WGS sequence"/>
</dbReference>
<dbReference type="Pfam" id="PF02057">
    <property type="entry name" value="Glyco_hydro_59"/>
    <property type="match status" value="1"/>
</dbReference>
<keyword evidence="4" id="KW-0442">Lipid degradation</keyword>
<dbReference type="CDD" id="cd08547">
    <property type="entry name" value="Type_II_cohesin"/>
    <property type="match status" value="1"/>
</dbReference>
<dbReference type="PROSITE" id="PS51766">
    <property type="entry name" value="DOCKERIN"/>
    <property type="match status" value="1"/>
</dbReference>
<dbReference type="InterPro" id="IPR013785">
    <property type="entry name" value="Aldolase_TIM"/>
</dbReference>
<dbReference type="PANTHER" id="PTHR15172:SF1">
    <property type="entry name" value="GALACTOCEREBROSIDASE"/>
    <property type="match status" value="1"/>
</dbReference>
<dbReference type="SUPFAM" id="SSF63446">
    <property type="entry name" value="Type I dockerin domain"/>
    <property type="match status" value="1"/>
</dbReference>
<dbReference type="InterPro" id="IPR008979">
    <property type="entry name" value="Galactose-bd-like_sf"/>
</dbReference>
<dbReference type="InterPro" id="IPR002102">
    <property type="entry name" value="Cohesin_dom"/>
</dbReference>
<feature type="domain" description="F5/8 type C" evidence="8">
    <location>
        <begin position="670"/>
        <end position="819"/>
    </location>
</feature>
<reference evidence="10" key="1">
    <citation type="submission" date="2022-01" db="EMBL/GenBank/DDBJ databases">
        <authorList>
            <person name="Criscuolo A."/>
        </authorList>
    </citation>
    <scope>NUCLEOTIDE SEQUENCE</scope>
    <source>
        <strain evidence="10">CIP111891</strain>
    </source>
</reference>
<evidence type="ECO:0000256" key="2">
    <source>
        <dbReference type="ARBA" id="ARBA00012657"/>
    </source>
</evidence>
<dbReference type="EC" id="3.2.1.46" evidence="2"/>
<dbReference type="InterPro" id="IPR036439">
    <property type="entry name" value="Dockerin_dom_sf"/>
</dbReference>
<dbReference type="CDD" id="cd14254">
    <property type="entry name" value="Dockerin_II"/>
    <property type="match status" value="1"/>
</dbReference>
<dbReference type="PRINTS" id="PR00850">
    <property type="entry name" value="GLHYDRLASE59"/>
</dbReference>
<name>A0ABN8G0H4_9BACL</name>
<dbReference type="Gene3D" id="3.20.20.70">
    <property type="entry name" value="Aldolase class I"/>
    <property type="match status" value="1"/>
</dbReference>
<evidence type="ECO:0000256" key="3">
    <source>
        <dbReference type="ARBA" id="ARBA00022919"/>
    </source>
</evidence>
<evidence type="ECO:0000256" key="4">
    <source>
        <dbReference type="ARBA" id="ARBA00022963"/>
    </source>
</evidence>
<dbReference type="SUPFAM" id="SSF49785">
    <property type="entry name" value="Galactose-binding domain-like"/>
    <property type="match status" value="1"/>
</dbReference>
<dbReference type="InterPro" id="IPR002105">
    <property type="entry name" value="Dockerin_1_rpt"/>
</dbReference>
<dbReference type="Pfam" id="PF00404">
    <property type="entry name" value="Dockerin_1"/>
    <property type="match status" value="1"/>
</dbReference>
<dbReference type="Gene3D" id="1.10.1330.10">
    <property type="entry name" value="Dockerin domain"/>
    <property type="match status" value="1"/>
</dbReference>
<dbReference type="InterPro" id="IPR017853">
    <property type="entry name" value="GH"/>
</dbReference>
<gene>
    <name evidence="10" type="ORF">PAECIP111891_00462</name>
</gene>
<sequence length="1021" mass="109983">MLNKFKKLSCIALIAAVSATSFTISSSVHAASSTTVNIDGAGAGRIFDGEGVLSGGGGNTKLLIDYPEPYRSDILDYLFKPNFGASYQELKVEIGGDINSTSGTEPSHARTREENANPNMTRGYETWLIHEAKQRNPNIKLSGLQWGAPGWIGDGNIWSQDNADYLVSYIKGLKSVWGYDLDYIGGNQNENFNGTSQQVRDYIVHILRPTLDRNGLSNVQIVAPDILSDNWAFANQIVNDPELKNAVAAIGYHYVNSTSTSNALNSGLPIWESEGWTGIGDWKGAFNLAKEMNLNYVNAKLTKTSVWHAINSQYNNAKWAHSGIMEANTPWSGNYIVQPTVWVAAHTTQFAQPGWKYLDSGCGVTSSGTSYVTFKKPNSGDYSTVIVTGGSPESMTFNLSGGLSTGAVHVWKSNSSEQFIQQNDIPVNAGSYSINLEANSIYSLTTTTGQHKGVAANPIPANNSFTKSYSENFESYAVGKTPKYTYDIEGAFEVSNSFGGGAGKTLRQVISKPIIPWNSWGDRGDSTNPSTFTEFGDLKWQDYDYNVDTLIENSGSVSIYGRVGRALSGGNVYDYTGYRLGIDDNGEWNLCYCDPYTYETGDDVTLASGTISGFSADTWHNLKLSFMGTNIKAYVDNNEIASITDSRRGKGMAGLGSGWNQAQFDNISVVGKESPPDPNPAIPQSEMTASATSEELENESNGAFNVLDEDPNTIWHTKWDLSDPLPQSITLNLGGTYDVNKIKVLPRQGGGSNGMITAYNVYASTDGIQYTNVASGTWAKDKTEKTAEFPATRASFIKLEATAGQGGWASAAEINVYHVTNQPNVALTKLSAGGTVQAGEEFTVQLGQGGVTQSVYAQDFKLDYDPSAFEFVSAHALNDTNQFVNTRQETIGKLRFILASLGTAVTGDAGILELKFKAKAVTQTVTGRIAVTDATLSDGQGAETMAQASSVDVRITTLPAGIPGDVNHDNKVSIGDLAIVAANYGKTSASTDWDQVKQADVHVDGKIDVDDLAFVARKLIE</sequence>
<feature type="signal peptide" evidence="7">
    <location>
        <begin position="1"/>
        <end position="30"/>
    </location>
</feature>
<comment type="caution">
    <text evidence="10">The sequence shown here is derived from an EMBL/GenBank/DDBJ whole genome shotgun (WGS) entry which is preliminary data.</text>
</comment>
<dbReference type="Gene3D" id="3.20.20.80">
    <property type="entry name" value="Glycosidases"/>
    <property type="match status" value="1"/>
</dbReference>
<dbReference type="InterPro" id="IPR001286">
    <property type="entry name" value="Glyco_hydro_59"/>
</dbReference>
<accession>A0ABN8G0H4</accession>
<protein>
    <recommendedName>
        <fullName evidence="2">galactosylceramidase</fullName>
        <ecNumber evidence="2">3.2.1.46</ecNumber>
    </recommendedName>
    <alternativeName>
        <fullName evidence="5">Galactosylceramidase</fullName>
    </alternativeName>
</protein>
<dbReference type="InterPro" id="IPR049162">
    <property type="entry name" value="GH59_C"/>
</dbReference>
<dbReference type="Pfam" id="PF21708">
    <property type="entry name" value="Glyco_hydro_59_C"/>
    <property type="match status" value="1"/>
</dbReference>
<proteinExistence type="inferred from homology"/>
<feature type="region of interest" description="Disordered" evidence="6">
    <location>
        <begin position="98"/>
        <end position="117"/>
    </location>
</feature>